<dbReference type="GO" id="GO:0016881">
    <property type="term" value="F:acid-amino acid ligase activity"/>
    <property type="evidence" value="ECO:0007669"/>
    <property type="project" value="InterPro"/>
</dbReference>
<dbReference type="PANTHER" id="PTHR43445:SF1">
    <property type="entry name" value="PGA SYNTHASE CAPB"/>
    <property type="match status" value="1"/>
</dbReference>
<evidence type="ECO:0000259" key="2">
    <source>
        <dbReference type="Pfam" id="PF08245"/>
    </source>
</evidence>
<keyword evidence="4" id="KW-1185">Reference proteome</keyword>
<dbReference type="Gene3D" id="3.40.1190.10">
    <property type="entry name" value="Mur-like, catalytic domain"/>
    <property type="match status" value="1"/>
</dbReference>
<protein>
    <submittedName>
        <fullName evidence="3">Poly-gamma-glutamate synthase PgsB</fullName>
    </submittedName>
</protein>
<dbReference type="Pfam" id="PF08245">
    <property type="entry name" value="Mur_ligase_M"/>
    <property type="match status" value="1"/>
</dbReference>
<dbReference type="SUPFAM" id="SSF53623">
    <property type="entry name" value="MurD-like peptide ligases, catalytic domain"/>
    <property type="match status" value="1"/>
</dbReference>
<dbReference type="PRINTS" id="PR01758">
    <property type="entry name" value="CAPSULEPROTB"/>
</dbReference>
<organism evidence="3 4">
    <name type="scientific">Clostridium tetanomorphum</name>
    <dbReference type="NCBI Taxonomy" id="1553"/>
    <lineage>
        <taxon>Bacteria</taxon>
        <taxon>Bacillati</taxon>
        <taxon>Bacillota</taxon>
        <taxon>Clostridia</taxon>
        <taxon>Eubacteriales</taxon>
        <taxon>Clostridiaceae</taxon>
        <taxon>Clostridium</taxon>
    </lineage>
</organism>
<comment type="caution">
    <text evidence="3">The sequence shown here is derived from an EMBL/GenBank/DDBJ whole genome shotgun (WGS) entry which is preliminary data.</text>
</comment>
<dbReference type="RefSeq" id="WP_035147872.1">
    <property type="nucleotide sequence ID" value="NZ_JAAZWO010000004.1"/>
</dbReference>
<accession>A0A923EAZ4</accession>
<dbReference type="NCBIfam" id="TIGR04012">
    <property type="entry name" value="poly_gGlu_PgsB"/>
    <property type="match status" value="1"/>
</dbReference>
<feature type="domain" description="Mur ligase central" evidence="2">
    <location>
        <begin position="36"/>
        <end position="185"/>
    </location>
</feature>
<keyword evidence="1" id="KW-1133">Transmembrane helix</keyword>
<keyword evidence="1" id="KW-0472">Membrane</keyword>
<dbReference type="InterPro" id="IPR008337">
    <property type="entry name" value="Capsule_biosynth_CapB"/>
</dbReference>
<evidence type="ECO:0000256" key="1">
    <source>
        <dbReference type="SAM" id="Phobius"/>
    </source>
</evidence>
<dbReference type="Proteomes" id="UP000563151">
    <property type="component" value="Unassembled WGS sequence"/>
</dbReference>
<feature type="transmembrane region" description="Helical" evidence="1">
    <location>
        <begin position="6"/>
        <end position="22"/>
    </location>
</feature>
<dbReference type="InterPro" id="IPR036565">
    <property type="entry name" value="Mur-like_cat_sf"/>
</dbReference>
<sequence length="381" mass="43491">MDILIIILSIFYIIYLLIEYKENLNRRKKFLHIIHVNGTRGKSSTCRLIDAALRQAGYKVFCKTTGTSARTIDVFGEEKPIKRKGKPNIKEQIKILKEAEKQGAEIVVIECMAVKPQLQYVSQNKILMADICVITNARRDHLEEMGPTLQDVAESLGNVMPKEGYFVTGEKKFIDYYRKKGQSLKTQVILAESYEKGYLVDFGENIGIALEVCSILGVTKETALKGMKNYKRDPGVLKIYKIKTHSDNEVSFVNGFAINDPDSTKNIYEHLQKNGLFNNKEVIIMINNRRDRAYRMTQHIKLIKELSPNKVWISGHYLNLMRDKLMKEGMEDKKIIMIKNIEDINMKEINKDTVIFGIGNIVGNGEKIISYVEGVGDSNVK</sequence>
<evidence type="ECO:0000313" key="4">
    <source>
        <dbReference type="Proteomes" id="UP000563151"/>
    </source>
</evidence>
<dbReference type="GO" id="GO:0005524">
    <property type="term" value="F:ATP binding"/>
    <property type="evidence" value="ECO:0007669"/>
    <property type="project" value="InterPro"/>
</dbReference>
<keyword evidence="1" id="KW-0812">Transmembrane</keyword>
<dbReference type="InterPro" id="IPR013221">
    <property type="entry name" value="Mur_ligase_cen"/>
</dbReference>
<reference evidence="3 4" key="1">
    <citation type="submission" date="2020-04" db="EMBL/GenBank/DDBJ databases">
        <title>Genomic insights into acetone-butanol-ethanol (ABE) fermentation by sequencing solventogenic clostridia strains.</title>
        <authorList>
            <person name="Brown S."/>
        </authorList>
    </citation>
    <scope>NUCLEOTIDE SEQUENCE [LARGE SCALE GENOMIC DNA]</scope>
    <source>
        <strain evidence="3 4">DJ011</strain>
    </source>
</reference>
<name>A0A923EAZ4_CLOTT</name>
<dbReference type="InterPro" id="IPR050061">
    <property type="entry name" value="MurCDEF_pg_biosynth"/>
</dbReference>
<dbReference type="PANTHER" id="PTHR43445">
    <property type="entry name" value="UDP-N-ACETYLMURAMATE--L-ALANINE LIGASE-RELATED"/>
    <property type="match status" value="1"/>
</dbReference>
<dbReference type="GO" id="GO:0016020">
    <property type="term" value="C:membrane"/>
    <property type="evidence" value="ECO:0007669"/>
    <property type="project" value="InterPro"/>
</dbReference>
<proteinExistence type="predicted"/>
<dbReference type="EMBL" id="JAAZWO010000004">
    <property type="protein sequence ID" value="MBC2397100.1"/>
    <property type="molecule type" value="Genomic_DNA"/>
</dbReference>
<dbReference type="AlphaFoldDB" id="A0A923EAZ4"/>
<dbReference type="GO" id="GO:0045227">
    <property type="term" value="P:capsule polysaccharide biosynthetic process"/>
    <property type="evidence" value="ECO:0007669"/>
    <property type="project" value="InterPro"/>
</dbReference>
<evidence type="ECO:0000313" key="3">
    <source>
        <dbReference type="EMBL" id="MBC2397100.1"/>
    </source>
</evidence>
<gene>
    <name evidence="3" type="primary">pgsB</name>
    <name evidence="3" type="ORF">HGG79_04790</name>
</gene>